<feature type="transmembrane region" description="Helical" evidence="7">
    <location>
        <begin position="187"/>
        <end position="209"/>
    </location>
</feature>
<proteinExistence type="inferred from homology"/>
<evidence type="ECO:0000256" key="7">
    <source>
        <dbReference type="HAMAP-Rule" id="MF_00902"/>
    </source>
</evidence>
<keyword evidence="7" id="KW-0813">Transport</keyword>
<protein>
    <recommendedName>
        <fullName evidence="7">Sec-independent protein translocase protein TatC</fullName>
    </recommendedName>
</protein>
<dbReference type="RefSeq" id="WP_376980249.1">
    <property type="nucleotide sequence ID" value="NZ_JBHLSV010000010.1"/>
</dbReference>
<dbReference type="HAMAP" id="MF_00902">
    <property type="entry name" value="TatC"/>
    <property type="match status" value="1"/>
</dbReference>
<keyword evidence="7" id="KW-1003">Cell membrane</keyword>
<reference evidence="9 10" key="1">
    <citation type="submission" date="2024-09" db="EMBL/GenBank/DDBJ databases">
        <authorList>
            <person name="Sun Q."/>
            <person name="Mori K."/>
        </authorList>
    </citation>
    <scope>NUCLEOTIDE SEQUENCE [LARGE SCALE GENOMIC DNA]</scope>
    <source>
        <strain evidence="9 10">CICC 10874</strain>
    </source>
</reference>
<keyword evidence="6 7" id="KW-0472">Membrane</keyword>
<sequence length="306" mass="34053">MASSSQPMDKAAKAGKPKRRKRDPEGRMALGEHLTELRNRLLWCAGTVLVTAVIGWFLYDWVFSFLAAPFRRANDLGIDAQVNFGTAVNPFSIKLQISAYIGLILAAPMFLYQVWAFIMPGLHKNERRYALGFFGSAIPLFVIGCLLGYFVVDKAIPILLSFAPKNSDVSQIIEFDVYLKLFVKTTLAFGIAFIMPVVLVLLNFLGILPGKTMLKAWRWVTFLCFAFTAVMVPTPDPFTMTFMALPMVGLYFAAVLIGILHDRRKKGGDEDELDDDVASTIDDAPEAIDGPSSLDEDDDEPRSPRR</sequence>
<dbReference type="InterPro" id="IPR002033">
    <property type="entry name" value="TatC"/>
</dbReference>
<feature type="transmembrane region" description="Helical" evidence="7">
    <location>
        <begin position="97"/>
        <end position="118"/>
    </location>
</feature>
<feature type="region of interest" description="Disordered" evidence="8">
    <location>
        <begin position="265"/>
        <end position="306"/>
    </location>
</feature>
<name>A0ABV6RBE0_9MICO</name>
<feature type="transmembrane region" description="Helical" evidence="7">
    <location>
        <begin position="216"/>
        <end position="234"/>
    </location>
</feature>
<keyword evidence="10" id="KW-1185">Reference proteome</keyword>
<organism evidence="9 10">
    <name type="scientific">Brachybacterium hainanense</name>
    <dbReference type="NCBI Taxonomy" id="1541174"/>
    <lineage>
        <taxon>Bacteria</taxon>
        <taxon>Bacillati</taxon>
        <taxon>Actinomycetota</taxon>
        <taxon>Actinomycetes</taxon>
        <taxon>Micrococcales</taxon>
        <taxon>Dermabacteraceae</taxon>
        <taxon>Brachybacterium</taxon>
    </lineage>
</organism>
<dbReference type="PANTHER" id="PTHR30371:SF0">
    <property type="entry name" value="SEC-INDEPENDENT PROTEIN TRANSLOCASE PROTEIN TATC, CHLOROPLASTIC-RELATED"/>
    <property type="match status" value="1"/>
</dbReference>
<dbReference type="EMBL" id="JBHLSV010000010">
    <property type="protein sequence ID" value="MFC0674295.1"/>
    <property type="molecule type" value="Genomic_DNA"/>
</dbReference>
<evidence type="ECO:0000256" key="5">
    <source>
        <dbReference type="ARBA" id="ARBA00023010"/>
    </source>
</evidence>
<gene>
    <name evidence="7 9" type="primary">tatC</name>
    <name evidence="9" type="ORF">ACFFF6_10055</name>
</gene>
<evidence type="ECO:0000256" key="8">
    <source>
        <dbReference type="SAM" id="MobiDB-lite"/>
    </source>
</evidence>
<feature type="transmembrane region" description="Helical" evidence="7">
    <location>
        <begin position="240"/>
        <end position="260"/>
    </location>
</feature>
<dbReference type="Proteomes" id="UP001589793">
    <property type="component" value="Unassembled WGS sequence"/>
</dbReference>
<feature type="region of interest" description="Disordered" evidence="8">
    <location>
        <begin position="1"/>
        <end position="25"/>
    </location>
</feature>
<comment type="subunit">
    <text evidence="7">The Tat system comprises two distinct complexes: a TatABC complex, containing multiple copies of TatA, TatB and TatC subunits, and a separate TatA complex, containing only TatA subunits. Substrates initially bind to the TatABC complex, which probably triggers association of the separate TatA complex to form the active translocon.</text>
</comment>
<comment type="similarity">
    <text evidence="7">Belongs to the TatC family.</text>
</comment>
<dbReference type="PRINTS" id="PR01840">
    <property type="entry name" value="TATCFAMILY"/>
</dbReference>
<feature type="transmembrane region" description="Helical" evidence="7">
    <location>
        <begin position="41"/>
        <end position="59"/>
    </location>
</feature>
<feature type="transmembrane region" description="Helical" evidence="7">
    <location>
        <begin position="130"/>
        <end position="152"/>
    </location>
</feature>
<dbReference type="NCBIfam" id="TIGR00945">
    <property type="entry name" value="tatC"/>
    <property type="match status" value="1"/>
</dbReference>
<evidence type="ECO:0000256" key="1">
    <source>
        <dbReference type="ARBA" id="ARBA00004141"/>
    </source>
</evidence>
<evidence type="ECO:0000313" key="9">
    <source>
        <dbReference type="EMBL" id="MFC0674295.1"/>
    </source>
</evidence>
<keyword evidence="2 7" id="KW-0812">Transmembrane</keyword>
<dbReference type="Pfam" id="PF00902">
    <property type="entry name" value="TatC"/>
    <property type="match status" value="1"/>
</dbReference>
<comment type="subcellular location">
    <subcellularLocation>
        <location evidence="7">Cell membrane</location>
        <topology evidence="7">Multi-pass membrane protein</topology>
    </subcellularLocation>
    <subcellularLocation>
        <location evidence="1">Membrane</location>
        <topology evidence="1">Multi-pass membrane protein</topology>
    </subcellularLocation>
</comment>
<comment type="caution">
    <text evidence="9">The sequence shown here is derived from an EMBL/GenBank/DDBJ whole genome shotgun (WGS) entry which is preliminary data.</text>
</comment>
<evidence type="ECO:0000256" key="3">
    <source>
        <dbReference type="ARBA" id="ARBA00022927"/>
    </source>
</evidence>
<keyword evidence="5 7" id="KW-0811">Translocation</keyword>
<comment type="function">
    <text evidence="7">Part of the twin-arginine translocation (Tat) system that transports large folded proteins containing a characteristic twin-arginine motif in their signal peptide across membranes. Together with TatB, TatC is part of a receptor directly interacting with Tat signal peptides.</text>
</comment>
<dbReference type="PANTHER" id="PTHR30371">
    <property type="entry name" value="SEC-INDEPENDENT PROTEIN TRANSLOCASE PROTEIN TATC"/>
    <property type="match status" value="1"/>
</dbReference>
<keyword evidence="3 7" id="KW-0653">Protein transport</keyword>
<accession>A0ABV6RBE0</accession>
<evidence type="ECO:0000256" key="2">
    <source>
        <dbReference type="ARBA" id="ARBA00022692"/>
    </source>
</evidence>
<keyword evidence="4 7" id="KW-1133">Transmembrane helix</keyword>
<evidence type="ECO:0000256" key="6">
    <source>
        <dbReference type="ARBA" id="ARBA00023136"/>
    </source>
</evidence>
<evidence type="ECO:0000313" key="10">
    <source>
        <dbReference type="Proteomes" id="UP001589793"/>
    </source>
</evidence>
<evidence type="ECO:0000256" key="4">
    <source>
        <dbReference type="ARBA" id="ARBA00022989"/>
    </source>
</evidence>